<dbReference type="OrthoDB" id="3261223at2"/>
<organism evidence="3 4">
    <name type="scientific">Actinomyces howellii</name>
    <dbReference type="NCBI Taxonomy" id="52771"/>
    <lineage>
        <taxon>Bacteria</taxon>
        <taxon>Bacillati</taxon>
        <taxon>Actinomycetota</taxon>
        <taxon>Actinomycetes</taxon>
        <taxon>Actinomycetales</taxon>
        <taxon>Actinomycetaceae</taxon>
        <taxon>Actinomyces</taxon>
    </lineage>
</organism>
<dbReference type="InterPro" id="IPR052196">
    <property type="entry name" value="Bact_Kbp"/>
</dbReference>
<keyword evidence="2" id="KW-0472">Membrane</keyword>
<dbReference type="CDD" id="cd00118">
    <property type="entry name" value="LysM"/>
    <property type="match status" value="1"/>
</dbReference>
<dbReference type="EMBL" id="LR134350">
    <property type="protein sequence ID" value="VEG29935.1"/>
    <property type="molecule type" value="Genomic_DNA"/>
</dbReference>
<dbReference type="InterPro" id="IPR036779">
    <property type="entry name" value="LysM_dom_sf"/>
</dbReference>
<feature type="transmembrane region" description="Helical" evidence="2">
    <location>
        <begin position="7"/>
        <end position="29"/>
    </location>
</feature>
<proteinExistence type="predicted"/>
<feature type="compositionally biased region" description="Low complexity" evidence="1">
    <location>
        <begin position="162"/>
        <end position="175"/>
    </location>
</feature>
<evidence type="ECO:0008006" key="5">
    <source>
        <dbReference type="Google" id="ProtNLM"/>
    </source>
</evidence>
<dbReference type="PANTHER" id="PTHR34700:SF4">
    <property type="entry name" value="PHAGE-LIKE ELEMENT PBSX PROTEIN XKDP"/>
    <property type="match status" value="1"/>
</dbReference>
<dbReference type="KEGG" id="ahw:NCTC11636_02408"/>
<sequence>MRTLTQLITIAIVSAALTVALAVGTAAGVHGLLETPLAWWGPSQLTTCLATLGASAGALGAAWHLLSALLALAATPVRGAREGSAAQEILWRWGAPAVRRVTAGALVAGLTASPALAADSDPGTDDLGWRPTTSQETPAAEAPADDPGGSDPAAGEDEAGTSGDDPSRGGSPSPSEHVVTAGESLWSITADALGPGAQDAAIAEAWPQVYAANTPVVGSDPDLIHPGTPLTMPALEDDGAARPGSAR</sequence>
<evidence type="ECO:0000313" key="4">
    <source>
        <dbReference type="Proteomes" id="UP000266895"/>
    </source>
</evidence>
<accession>A0A448HJQ2</accession>
<keyword evidence="2" id="KW-1133">Transmembrane helix</keyword>
<feature type="compositionally biased region" description="Low complexity" evidence="1">
    <location>
        <begin position="138"/>
        <end position="153"/>
    </location>
</feature>
<protein>
    <recommendedName>
        <fullName evidence="5">LysM domain-containing protein</fullName>
    </recommendedName>
</protein>
<feature type="region of interest" description="Disordered" evidence="1">
    <location>
        <begin position="115"/>
        <end position="183"/>
    </location>
</feature>
<evidence type="ECO:0000256" key="1">
    <source>
        <dbReference type="SAM" id="MobiDB-lite"/>
    </source>
</evidence>
<evidence type="ECO:0000256" key="2">
    <source>
        <dbReference type="SAM" id="Phobius"/>
    </source>
</evidence>
<evidence type="ECO:0000313" key="3">
    <source>
        <dbReference type="EMBL" id="VEG29935.1"/>
    </source>
</evidence>
<dbReference type="Proteomes" id="UP000266895">
    <property type="component" value="Chromosome"/>
</dbReference>
<dbReference type="PANTHER" id="PTHR34700">
    <property type="entry name" value="POTASSIUM BINDING PROTEIN KBP"/>
    <property type="match status" value="1"/>
</dbReference>
<feature type="transmembrane region" description="Helical" evidence="2">
    <location>
        <begin position="49"/>
        <end position="72"/>
    </location>
</feature>
<dbReference type="InterPro" id="IPR018392">
    <property type="entry name" value="LysM"/>
</dbReference>
<dbReference type="AlphaFoldDB" id="A0A448HJQ2"/>
<feature type="region of interest" description="Disordered" evidence="1">
    <location>
        <begin position="214"/>
        <end position="247"/>
    </location>
</feature>
<gene>
    <name evidence="3" type="ORF">NCTC11636_02408</name>
</gene>
<name>A0A448HJQ2_9ACTO</name>
<keyword evidence="2" id="KW-0812">Transmembrane</keyword>
<keyword evidence="4" id="KW-1185">Reference proteome</keyword>
<dbReference type="RefSeq" id="WP_126383416.1">
    <property type="nucleotide sequence ID" value="NZ_LR134350.1"/>
</dbReference>
<reference evidence="3 4" key="1">
    <citation type="submission" date="2018-12" db="EMBL/GenBank/DDBJ databases">
        <authorList>
            <consortium name="Pathogen Informatics"/>
        </authorList>
    </citation>
    <scope>NUCLEOTIDE SEQUENCE [LARGE SCALE GENOMIC DNA]</scope>
    <source>
        <strain evidence="3 4">NCTC11636</strain>
    </source>
</reference>
<dbReference type="Gene3D" id="3.10.350.10">
    <property type="entry name" value="LysM domain"/>
    <property type="match status" value="1"/>
</dbReference>